<evidence type="ECO:0000313" key="3">
    <source>
        <dbReference type="EMBL" id="CAE0638164.1"/>
    </source>
</evidence>
<accession>A0A7S3Y182</accession>
<feature type="compositionally biased region" description="Low complexity" evidence="1">
    <location>
        <begin position="359"/>
        <end position="392"/>
    </location>
</feature>
<organism evidence="3">
    <name type="scientific">Heterosigma akashiwo</name>
    <name type="common">Chromophytic alga</name>
    <name type="synonym">Heterosigma carterae</name>
    <dbReference type="NCBI Taxonomy" id="2829"/>
    <lineage>
        <taxon>Eukaryota</taxon>
        <taxon>Sar</taxon>
        <taxon>Stramenopiles</taxon>
        <taxon>Ochrophyta</taxon>
        <taxon>Raphidophyceae</taxon>
        <taxon>Chattonellales</taxon>
        <taxon>Chattonellaceae</taxon>
        <taxon>Heterosigma</taxon>
    </lineage>
</organism>
<dbReference type="SUPFAM" id="SSF54277">
    <property type="entry name" value="CAD &amp; PB1 domains"/>
    <property type="match status" value="1"/>
</dbReference>
<name>A0A7S3Y182_HETAK</name>
<evidence type="ECO:0000259" key="2">
    <source>
        <dbReference type="PROSITE" id="PS51745"/>
    </source>
</evidence>
<evidence type="ECO:0000256" key="1">
    <source>
        <dbReference type="SAM" id="MobiDB-lite"/>
    </source>
</evidence>
<dbReference type="Gene3D" id="1.10.8.10">
    <property type="entry name" value="DNA helicase RuvA subunit, C-terminal domain"/>
    <property type="match status" value="1"/>
</dbReference>
<dbReference type="Gene3D" id="3.10.20.90">
    <property type="entry name" value="Phosphatidylinositol 3-kinase Catalytic Subunit, Chain A, domain 1"/>
    <property type="match status" value="1"/>
</dbReference>
<dbReference type="EMBL" id="HBIU01036893">
    <property type="protein sequence ID" value="CAE0638164.1"/>
    <property type="molecule type" value="Transcribed_RNA"/>
</dbReference>
<reference evidence="3" key="1">
    <citation type="submission" date="2021-01" db="EMBL/GenBank/DDBJ databases">
        <authorList>
            <person name="Corre E."/>
            <person name="Pelletier E."/>
            <person name="Niang G."/>
            <person name="Scheremetjew M."/>
            <person name="Finn R."/>
            <person name="Kale V."/>
            <person name="Holt S."/>
            <person name="Cochrane G."/>
            <person name="Meng A."/>
            <person name="Brown T."/>
            <person name="Cohen L."/>
        </authorList>
    </citation>
    <scope>NUCLEOTIDE SEQUENCE</scope>
    <source>
        <strain evidence="3">CCMP3107</strain>
    </source>
</reference>
<feature type="compositionally biased region" description="Basic and acidic residues" evidence="1">
    <location>
        <begin position="171"/>
        <end position="183"/>
    </location>
</feature>
<sequence>MVYTDDDDDTIMMSSDEDLNEALRVCEDQARATLRVEIKRARASGATTLCGSVPEPKPGSCAVTQKGPNHCAMCKQKKLIVQEDGLCAPCVLGRAHCLRYECDKCQGIQKIPHPMWKYQPTQEEYGGPTWACHQGCAAYTHWRIVADDVMLIPSGMAPESWGLPSPPANKAAEEKSMEAETQKEGAAAVMVGDGGDDDQEAKVSDPVSEALGPDSAPSAAAGTYFVMKSGRYQGQTLYANERSHCLGVGCIGSFSNTSVGRREWLFSADSGLLSLRDGKTVYVHDDNYLYADCETRPESTKAWTLNADGVLSLADGRQIYLDDEGWVQAALPGGAGNTDPSMREWKCLSQEQYEEEYPAPEAAPVPTAAAPTPEAAPVELASAQAPSPATTPPAEMWAAPLQQLAEMGFYDQAELLPLLEKHGGDGSNPLGESTLQHVLAELLG</sequence>
<feature type="region of interest" description="Disordered" evidence="1">
    <location>
        <begin position="352"/>
        <end position="392"/>
    </location>
</feature>
<feature type="region of interest" description="Disordered" evidence="1">
    <location>
        <begin position="162"/>
        <end position="215"/>
    </location>
</feature>
<dbReference type="PROSITE" id="PS51745">
    <property type="entry name" value="PB1"/>
    <property type="match status" value="1"/>
</dbReference>
<proteinExistence type="predicted"/>
<dbReference type="InterPro" id="IPR053793">
    <property type="entry name" value="PB1-like"/>
</dbReference>
<dbReference type="AlphaFoldDB" id="A0A7S3Y182"/>
<gene>
    <name evidence="3" type="ORF">HAKA00212_LOCUS16944</name>
</gene>
<protein>
    <recommendedName>
        <fullName evidence="2">PB1 domain-containing protein</fullName>
    </recommendedName>
</protein>
<feature type="domain" description="PB1" evidence="2">
    <location>
        <begin position="1"/>
        <end position="41"/>
    </location>
</feature>